<comment type="caution">
    <text evidence="2">The sequence shown here is derived from an EMBL/GenBank/DDBJ whole genome shotgun (WGS) entry which is preliminary data.</text>
</comment>
<reference evidence="2" key="1">
    <citation type="submission" date="2019-08" db="EMBL/GenBank/DDBJ databases">
        <authorList>
            <person name="Kucharzyk K."/>
            <person name="Murdoch R.W."/>
            <person name="Higgins S."/>
            <person name="Loffler F."/>
        </authorList>
    </citation>
    <scope>NUCLEOTIDE SEQUENCE</scope>
</reference>
<evidence type="ECO:0000256" key="1">
    <source>
        <dbReference type="SAM" id="MobiDB-lite"/>
    </source>
</evidence>
<sequence length="69" mass="7381">MEVGEPEGEGQQADPSVYSLQGNLPENPFDILVEDPLLLGSLGCLTASSITPREGEMDERATKILTAHL</sequence>
<organism evidence="2">
    <name type="scientific">bioreactor metagenome</name>
    <dbReference type="NCBI Taxonomy" id="1076179"/>
    <lineage>
        <taxon>unclassified sequences</taxon>
        <taxon>metagenomes</taxon>
        <taxon>ecological metagenomes</taxon>
    </lineage>
</organism>
<feature type="region of interest" description="Disordered" evidence="1">
    <location>
        <begin position="1"/>
        <end position="25"/>
    </location>
</feature>
<dbReference type="EMBL" id="VSSQ01008241">
    <property type="protein sequence ID" value="MPM38309.1"/>
    <property type="molecule type" value="Genomic_DNA"/>
</dbReference>
<protein>
    <submittedName>
        <fullName evidence="2">Uncharacterized protein</fullName>
    </submittedName>
</protein>
<dbReference type="AlphaFoldDB" id="A0A644ZC46"/>
<gene>
    <name evidence="2" type="ORF">SDC9_84938</name>
</gene>
<accession>A0A644ZC46</accession>
<evidence type="ECO:0000313" key="2">
    <source>
        <dbReference type="EMBL" id="MPM38309.1"/>
    </source>
</evidence>
<proteinExistence type="predicted"/>
<name>A0A644ZC46_9ZZZZ</name>